<reference evidence="2" key="1">
    <citation type="submission" date="2017-04" db="EMBL/GenBank/DDBJ databases">
        <title>Population genomics of picophytoplankton unveils novel chromosome hypervariability.</title>
        <authorList>
            <consortium name="DOE Joint Genome Institute"/>
            <person name="Blanc-Mathieu R."/>
            <person name="Krasovec M."/>
            <person name="Hebrard M."/>
            <person name="Yau S."/>
            <person name="Desgranges E."/>
            <person name="Martin J."/>
            <person name="Schackwitz W."/>
            <person name="Kuo A."/>
            <person name="Salin G."/>
            <person name="Donnadieu C."/>
            <person name="Desdevises Y."/>
            <person name="Sanchez-Ferandin S."/>
            <person name="Moreau H."/>
            <person name="Rivals E."/>
            <person name="Grigoriev I.V."/>
            <person name="Grimsley N."/>
            <person name="Eyre-Walker A."/>
            <person name="Piganeau G."/>
        </authorList>
    </citation>
    <scope>NUCLEOTIDE SEQUENCE [LARGE SCALE GENOMIC DNA]</scope>
    <source>
        <strain evidence="2">RCC 1115</strain>
    </source>
</reference>
<organism evidence="2">
    <name type="scientific">Ostreococcus tauri</name>
    <name type="common">Marine green alga</name>
    <dbReference type="NCBI Taxonomy" id="70448"/>
    <lineage>
        <taxon>Eukaryota</taxon>
        <taxon>Viridiplantae</taxon>
        <taxon>Chlorophyta</taxon>
        <taxon>Mamiellophyceae</taxon>
        <taxon>Mamiellales</taxon>
        <taxon>Bathycoccaceae</taxon>
        <taxon>Ostreococcus</taxon>
    </lineage>
</organism>
<feature type="compositionally biased region" description="Basic residues" evidence="1">
    <location>
        <begin position="180"/>
        <end position="198"/>
    </location>
</feature>
<feature type="compositionally biased region" description="Polar residues" evidence="1">
    <location>
        <begin position="130"/>
        <end position="145"/>
    </location>
</feature>
<dbReference type="EMBL" id="KZ155771">
    <property type="protein sequence ID" value="OUS49211.1"/>
    <property type="molecule type" value="Genomic_DNA"/>
</dbReference>
<gene>
    <name evidence="2" type="ORF">BE221DRAFT_165205</name>
</gene>
<proteinExistence type="predicted"/>
<dbReference type="Proteomes" id="UP000195557">
    <property type="component" value="Unassembled WGS sequence"/>
</dbReference>
<protein>
    <submittedName>
        <fullName evidence="2">Uncharacterized protein</fullName>
    </submittedName>
</protein>
<sequence length="209" mass="23236">MGCDFNQAASAASAARRVACSAFFPKRSSLSRAASSVYALSPLTSISPSTYTPSNDTFTSSFPNFLHGIRNRSSFTNPYRTRTLGSSKSFVSADARTRTLRTITSPFSTPTRTSSGSTPSKNSPKRAFRTSVSCFSNMSPMQSSVKKSKSNRRQPPRATPARPDRPVDARRAREADARARTRARHRRRRRRRRARRPRATCIAHRTQSS</sequence>
<feature type="region of interest" description="Disordered" evidence="1">
    <location>
        <begin position="86"/>
        <end position="209"/>
    </location>
</feature>
<evidence type="ECO:0000313" key="2">
    <source>
        <dbReference type="EMBL" id="OUS49211.1"/>
    </source>
</evidence>
<evidence type="ECO:0000256" key="1">
    <source>
        <dbReference type="SAM" id="MobiDB-lite"/>
    </source>
</evidence>
<feature type="compositionally biased region" description="Basic and acidic residues" evidence="1">
    <location>
        <begin position="162"/>
        <end position="179"/>
    </location>
</feature>
<accession>A0A1Y5II23</accession>
<name>A0A1Y5II23_OSTTA</name>
<feature type="compositionally biased region" description="Low complexity" evidence="1">
    <location>
        <begin position="102"/>
        <end position="120"/>
    </location>
</feature>
<feature type="compositionally biased region" description="Basic residues" evidence="1">
    <location>
        <begin position="146"/>
        <end position="155"/>
    </location>
</feature>
<dbReference type="AlphaFoldDB" id="A0A1Y5II23"/>